<name>A0A3G4ZY42_9VIRU</name>
<reference evidence="1" key="1">
    <citation type="submission" date="2018-10" db="EMBL/GenBank/DDBJ databases">
        <title>Hidden diversity of soil giant viruses.</title>
        <authorList>
            <person name="Schulz F."/>
            <person name="Alteio L."/>
            <person name="Goudeau D."/>
            <person name="Ryan E.M."/>
            <person name="Malmstrom R.R."/>
            <person name="Blanchard J."/>
            <person name="Woyke T."/>
        </authorList>
    </citation>
    <scope>NUCLEOTIDE SEQUENCE</scope>
    <source>
        <strain evidence="1">FNV1</strain>
    </source>
</reference>
<evidence type="ECO:0000313" key="1">
    <source>
        <dbReference type="EMBL" id="AYV79836.1"/>
    </source>
</evidence>
<sequence>MKPIGNSADLSGYKSGFTTIHYIAIGSAEPLLYDGVIKNSDNQQFPPFLQLIRNEHPDKLIRVVLIDENINTYPYITKFLDSTWTELHSGLYFNKKYSVELVIYRTNSLIKYNVKQEFYTDESIALFKAYNDYVIKKNDYLFVHDFAGHRIDKLAYYFDHLYSDNKIYKTHIMYDISFRKNISCYIDLTDDANFPRIVGGNIYNPFNIPLSDMLNAYKTADKWQKQQIDIVIDQHINLLTDIWSFYRAVALKQFRMNPDEIVKNWDLYYKCNIGKQYDEYDKTGDINEFYSPINKLMKDYTINLITLFPINKLQCFQCTAHGYIHNRMRKIEWDLEWHRSSKRLYSIYTDIIYPNIISLRKQYFI</sequence>
<organism evidence="1">
    <name type="scientific">Faunusvirus sp</name>
    <dbReference type="NCBI Taxonomy" id="2487766"/>
    <lineage>
        <taxon>Viruses</taxon>
        <taxon>Varidnaviria</taxon>
        <taxon>Bamfordvirae</taxon>
        <taxon>Nucleocytoviricota</taxon>
        <taxon>Megaviricetes</taxon>
        <taxon>Imitervirales</taxon>
        <taxon>Mimiviridae</taxon>
    </lineage>
</organism>
<gene>
    <name evidence="1" type="ORF">Faunusvirus61_3</name>
</gene>
<proteinExistence type="predicted"/>
<protein>
    <submittedName>
        <fullName evidence="1">Putative ORFan</fullName>
    </submittedName>
</protein>
<dbReference type="EMBL" id="MK072192">
    <property type="protein sequence ID" value="AYV79836.1"/>
    <property type="molecule type" value="Genomic_DNA"/>
</dbReference>
<accession>A0A3G4ZY42</accession>